<reference evidence="2 3" key="1">
    <citation type="submission" date="2024-04" db="EMBL/GenBank/DDBJ databases">
        <authorList>
            <person name="Waldvogel A.-M."/>
            <person name="Schoenle A."/>
        </authorList>
    </citation>
    <scope>NUCLEOTIDE SEQUENCE [LARGE SCALE GENOMIC DNA]</scope>
</reference>
<evidence type="ECO:0000313" key="2">
    <source>
        <dbReference type="EMBL" id="CAL1586489.1"/>
    </source>
</evidence>
<dbReference type="Gene3D" id="3.30.250.20">
    <property type="entry name" value="L1 transposable element, C-terminal domain"/>
    <property type="match status" value="1"/>
</dbReference>
<dbReference type="EMBL" id="OZ035838">
    <property type="protein sequence ID" value="CAL1584786.1"/>
    <property type="molecule type" value="Genomic_DNA"/>
</dbReference>
<evidence type="ECO:0000313" key="3">
    <source>
        <dbReference type="Proteomes" id="UP001497482"/>
    </source>
</evidence>
<dbReference type="Proteomes" id="UP001497482">
    <property type="component" value="Chromosome 16"/>
</dbReference>
<dbReference type="Proteomes" id="UP001497482">
    <property type="component" value="Chromosome 17"/>
</dbReference>
<keyword evidence="3" id="KW-1185">Reference proteome</keyword>
<organism evidence="2 3">
    <name type="scientific">Knipowitschia caucasica</name>
    <name type="common">Caucasian dwarf goby</name>
    <name type="synonym">Pomatoschistus caucasicus</name>
    <dbReference type="NCBI Taxonomy" id="637954"/>
    <lineage>
        <taxon>Eukaryota</taxon>
        <taxon>Metazoa</taxon>
        <taxon>Chordata</taxon>
        <taxon>Craniata</taxon>
        <taxon>Vertebrata</taxon>
        <taxon>Euteleostomi</taxon>
        <taxon>Actinopterygii</taxon>
        <taxon>Neopterygii</taxon>
        <taxon>Teleostei</taxon>
        <taxon>Neoteleostei</taxon>
        <taxon>Acanthomorphata</taxon>
        <taxon>Gobiaria</taxon>
        <taxon>Gobiiformes</taxon>
        <taxon>Gobioidei</taxon>
        <taxon>Gobiidae</taxon>
        <taxon>Gobiinae</taxon>
        <taxon>Knipowitschia</taxon>
    </lineage>
</organism>
<sequence>MSQFFVEVLQDPSFTRPPELDRAHRALRAKPADNEKPRPMLVRFLRFQEKERVLAIARKKGQLLYSGDKIFIFPDLSAELTKKRAAFNPVKSKLYQRGVKFFLRYPAVLCVTYEQMDYKFESVAAAEDFYKQHLSGDA</sequence>
<gene>
    <name evidence="1" type="ORF">KC01_LOCUS15066</name>
    <name evidence="2" type="ORF">KC01_LOCUS16542</name>
</gene>
<dbReference type="AlphaFoldDB" id="A0AAV2KEY8"/>
<dbReference type="EMBL" id="OZ035839">
    <property type="protein sequence ID" value="CAL1586489.1"/>
    <property type="molecule type" value="Genomic_DNA"/>
</dbReference>
<dbReference type="PANTHER" id="PTHR11505">
    <property type="entry name" value="L1 TRANSPOSABLE ELEMENT-RELATED"/>
    <property type="match status" value="1"/>
</dbReference>
<dbReference type="InterPro" id="IPR004244">
    <property type="entry name" value="Transposase_22"/>
</dbReference>
<evidence type="ECO:0000313" key="1">
    <source>
        <dbReference type="EMBL" id="CAL1584786.1"/>
    </source>
</evidence>
<proteinExistence type="predicted"/>
<name>A0AAV2KEY8_KNICA</name>
<accession>A0AAV2KEY8</accession>
<protein>
    <submittedName>
        <fullName evidence="2">Uncharacterized protein</fullName>
    </submittedName>
</protein>
<dbReference type="InterPro" id="IPR042566">
    <property type="entry name" value="L1_C"/>
</dbReference>